<name>A0A6I2TVA2_9BACT</name>
<protein>
    <submittedName>
        <fullName evidence="1">Uncharacterized protein</fullName>
    </submittedName>
</protein>
<dbReference type="AlphaFoldDB" id="A0A6I2TVA2"/>
<sequence>MRKVLLTMIILLTSYATIFAQGIEIAFALPVGNCQLSDNTAKMLRSKFLPAMTESGVETAEVSTIAIKPEISFVNKQVVEGGMRNIHTSDIQFNFVCTNLATSTTFASCVVTVRGEGFSDDDAIKNAISKLSAQDKRLTDFVNKAKDKIIDYYQHNLNSVISRARTFANIQQYGEGLALLFSCPATISGYTKINDEITTIYRQYQTQECNNVIQKARAEFSNGNFDAAVEYLQQIDMTSSCSAEAKQLCTQIKQTKDAETRRAVELIERQSQRETDLEKTRIKAARDVAVAYCKRRRDVYFIW</sequence>
<reference evidence="1 2" key="1">
    <citation type="submission" date="2019-08" db="EMBL/GenBank/DDBJ databases">
        <title>In-depth cultivation of the pig gut microbiome towards novel bacterial diversity and tailored functional studies.</title>
        <authorList>
            <person name="Wylensek D."/>
            <person name="Hitch T.C.A."/>
            <person name="Clavel T."/>
        </authorList>
    </citation>
    <scope>NUCLEOTIDE SEQUENCE [LARGE SCALE GENOMIC DNA]</scope>
    <source>
        <strain evidence="1 2">LKV-178-WT-2C</strain>
    </source>
</reference>
<dbReference type="EMBL" id="VUNF01000014">
    <property type="protein sequence ID" value="MST77696.1"/>
    <property type="molecule type" value="Genomic_DNA"/>
</dbReference>
<comment type="caution">
    <text evidence="1">The sequence shown here is derived from an EMBL/GenBank/DDBJ whole genome shotgun (WGS) entry which is preliminary data.</text>
</comment>
<dbReference type="Proteomes" id="UP000450161">
    <property type="component" value="Unassembled WGS sequence"/>
</dbReference>
<dbReference type="RefSeq" id="WP_154481110.1">
    <property type="nucleotide sequence ID" value="NZ_VUNF01000014.1"/>
</dbReference>
<accession>A0A6I2TVA2</accession>
<evidence type="ECO:0000313" key="1">
    <source>
        <dbReference type="EMBL" id="MST77696.1"/>
    </source>
</evidence>
<gene>
    <name evidence="1" type="ORF">FYJ72_08375</name>
</gene>
<organism evidence="1 2">
    <name type="scientific">Segatella copri</name>
    <dbReference type="NCBI Taxonomy" id="165179"/>
    <lineage>
        <taxon>Bacteria</taxon>
        <taxon>Pseudomonadati</taxon>
        <taxon>Bacteroidota</taxon>
        <taxon>Bacteroidia</taxon>
        <taxon>Bacteroidales</taxon>
        <taxon>Prevotellaceae</taxon>
        <taxon>Segatella</taxon>
    </lineage>
</organism>
<evidence type="ECO:0000313" key="2">
    <source>
        <dbReference type="Proteomes" id="UP000450161"/>
    </source>
</evidence>
<proteinExistence type="predicted"/>